<keyword evidence="3" id="KW-0472">Membrane</keyword>
<proteinExistence type="predicted"/>
<dbReference type="Proteomes" id="UP000825729">
    <property type="component" value="Unassembled WGS sequence"/>
</dbReference>
<evidence type="ECO:0008006" key="6">
    <source>
        <dbReference type="Google" id="ProtNLM"/>
    </source>
</evidence>
<dbReference type="PANTHER" id="PTHR46008">
    <property type="entry name" value="LEAF RUST 10 DISEASE-RESISTANCE LOCUS RECEPTOR-LIKE PROTEIN KINASE-LIKE 1.4"/>
    <property type="match status" value="1"/>
</dbReference>
<dbReference type="PANTHER" id="PTHR46008:SF2">
    <property type="entry name" value="LEAF RUST 10 DISEASE-RESISTANCE LOCUS RECEPTOR-LIKE PROTEIN KINASE-LIKE 1.4"/>
    <property type="match status" value="1"/>
</dbReference>
<keyword evidence="3" id="KW-1133">Transmembrane helix</keyword>
<keyword evidence="2" id="KW-0067">ATP-binding</keyword>
<organism evidence="4 5">
    <name type="scientific">Aristolochia fimbriata</name>
    <name type="common">White veined hardy Dutchman's pipe vine</name>
    <dbReference type="NCBI Taxonomy" id="158543"/>
    <lineage>
        <taxon>Eukaryota</taxon>
        <taxon>Viridiplantae</taxon>
        <taxon>Streptophyta</taxon>
        <taxon>Embryophyta</taxon>
        <taxon>Tracheophyta</taxon>
        <taxon>Spermatophyta</taxon>
        <taxon>Magnoliopsida</taxon>
        <taxon>Magnoliidae</taxon>
        <taxon>Piperales</taxon>
        <taxon>Aristolochiaceae</taxon>
        <taxon>Aristolochia</taxon>
    </lineage>
</organism>
<dbReference type="GO" id="GO:0016301">
    <property type="term" value="F:kinase activity"/>
    <property type="evidence" value="ECO:0007669"/>
    <property type="project" value="TreeGrafter"/>
</dbReference>
<evidence type="ECO:0000256" key="3">
    <source>
        <dbReference type="SAM" id="Phobius"/>
    </source>
</evidence>
<reference evidence="4 5" key="1">
    <citation type="submission" date="2021-07" db="EMBL/GenBank/DDBJ databases">
        <title>The Aristolochia fimbriata genome: insights into angiosperm evolution, floral development and chemical biosynthesis.</title>
        <authorList>
            <person name="Jiao Y."/>
        </authorList>
    </citation>
    <scope>NUCLEOTIDE SEQUENCE [LARGE SCALE GENOMIC DNA]</scope>
    <source>
        <strain evidence="4">IBCAS-2021</strain>
        <tissue evidence="4">Leaf</tissue>
    </source>
</reference>
<keyword evidence="5" id="KW-1185">Reference proteome</keyword>
<gene>
    <name evidence="4" type="ORF">H6P81_001807</name>
</gene>
<dbReference type="AlphaFoldDB" id="A0AAV7F9M0"/>
<accession>A0AAV7F9M0</accession>
<feature type="transmembrane region" description="Helical" evidence="3">
    <location>
        <begin position="350"/>
        <end position="372"/>
    </location>
</feature>
<protein>
    <recommendedName>
        <fullName evidence="6">Wall-associated receptor kinase galacturonan-binding domain-containing protein</fullName>
    </recommendedName>
</protein>
<dbReference type="GO" id="GO:0005524">
    <property type="term" value="F:ATP binding"/>
    <property type="evidence" value="ECO:0007669"/>
    <property type="project" value="UniProtKB-KW"/>
</dbReference>
<dbReference type="EMBL" id="JAINDJ010000002">
    <property type="protein sequence ID" value="KAG9457299.1"/>
    <property type="molecule type" value="Genomic_DNA"/>
</dbReference>
<keyword evidence="1" id="KW-0547">Nucleotide-binding</keyword>
<evidence type="ECO:0000256" key="1">
    <source>
        <dbReference type="ARBA" id="ARBA00022741"/>
    </source>
</evidence>
<name>A0AAV7F9M0_ARIFI</name>
<keyword evidence="3" id="KW-0812">Transmembrane</keyword>
<sequence>MASQRVRRSGWRNGALTRLASRGLSQDRRNGIPLFFPFLKVFSSSSSSCAFLSFNQATSIGNSDRSRLGIQNMAAKDPVIVPAFFTLLISFLCRAALSAKSPSYYYDQCAPSNCGDSVLQFPFGLNPLCRTAIVSSSCENGSVYLTQVGAQGKYRILDDLTSPVYDRGVFTLVDVSLLGCGPIAWSADNTDGLRWFMAGNLLVSSDYKTGTFFNCTHPPEADMMARLSKAPCLECGNSTHNNNLCYYYDGYMDKISNCTAISVALQKDLVNNFTRAGNLRTKLQEGFKIQWKSSCGTACMNASGGRCGFVDDERGEGSEMCFCASSVHKTSCSDGIIISLGGGKSQKKSLIAGLGAGFAFLMVGIICLAYGWKRNQSKKKKLELIRGQDEAALRRYLEDKKAPASIETFLENYACGNGCEGTNTSSSSTIAAAGSKWHVCDGEEDEKIARMLELVGLWCIQSSPTKRPSMRKVVHMLEGTAVIELPPIPFDASVAQFARSDN</sequence>
<evidence type="ECO:0000256" key="2">
    <source>
        <dbReference type="ARBA" id="ARBA00022840"/>
    </source>
</evidence>
<comment type="caution">
    <text evidence="4">The sequence shown here is derived from an EMBL/GenBank/DDBJ whole genome shotgun (WGS) entry which is preliminary data.</text>
</comment>
<evidence type="ECO:0000313" key="4">
    <source>
        <dbReference type="EMBL" id="KAG9457299.1"/>
    </source>
</evidence>
<evidence type="ECO:0000313" key="5">
    <source>
        <dbReference type="Proteomes" id="UP000825729"/>
    </source>
</evidence>